<evidence type="ECO:0000256" key="2">
    <source>
        <dbReference type="ARBA" id="ARBA00022857"/>
    </source>
</evidence>
<dbReference type="InterPro" id="IPR018170">
    <property type="entry name" value="Aldo/ket_reductase_CS"/>
</dbReference>
<dbReference type="EMBL" id="BAABIL010000555">
    <property type="protein sequence ID" value="GAA4992515.1"/>
    <property type="molecule type" value="Genomic_DNA"/>
</dbReference>
<dbReference type="PANTHER" id="PTHR43827:SF3">
    <property type="entry name" value="NADP-DEPENDENT OXIDOREDUCTASE DOMAIN-CONTAINING PROTEIN"/>
    <property type="match status" value="1"/>
</dbReference>
<comment type="similarity">
    <text evidence="1">Belongs to the aldo/keto reductase family.</text>
</comment>
<gene>
    <name evidence="5" type="ORF">GCM10023225_30780</name>
</gene>
<evidence type="ECO:0000259" key="4">
    <source>
        <dbReference type="Pfam" id="PF00248"/>
    </source>
</evidence>
<comment type="caution">
    <text evidence="5">The sequence shown here is derived from an EMBL/GenBank/DDBJ whole genome shotgun (WGS) entry which is preliminary data.</text>
</comment>
<dbReference type="InterPro" id="IPR020471">
    <property type="entry name" value="AKR"/>
</dbReference>
<dbReference type="PIRSF" id="PIRSF000097">
    <property type="entry name" value="AKR"/>
    <property type="match status" value="1"/>
</dbReference>
<keyword evidence="6" id="KW-1185">Reference proteome</keyword>
<keyword evidence="2" id="KW-0521">NADP</keyword>
<evidence type="ECO:0000256" key="1">
    <source>
        <dbReference type="ARBA" id="ARBA00007905"/>
    </source>
</evidence>
<dbReference type="Gene3D" id="3.20.20.100">
    <property type="entry name" value="NADP-dependent oxidoreductase domain"/>
    <property type="match status" value="1"/>
</dbReference>
<feature type="domain" description="NADP-dependent oxidoreductase" evidence="4">
    <location>
        <begin position="28"/>
        <end position="265"/>
    </location>
</feature>
<evidence type="ECO:0000256" key="3">
    <source>
        <dbReference type="ARBA" id="ARBA00023002"/>
    </source>
</evidence>
<dbReference type="InterPro" id="IPR036812">
    <property type="entry name" value="NAD(P)_OxRdtase_dom_sf"/>
</dbReference>
<sequence length="281" mass="31407">MTTSPALSPTLTLNDGNTIPQLGLGVFQTPPDETAQVVRTALEAGYRLVDTAQGYQNEEGVGEALATADVPREEVFVTTKLTNSEHGRDKALRAFDESMRKLRLDVLDLFLIHWPLPMFDQYVETWKALEELQRDGRVRSIGVSNFTVAHLQRLARESEVVPALNQIELHPWFPQAELRAHHAEHGIVTQAWSPIGQGKGLLEEDAVQQVAAATGRTPAQVVLRWHVQLGNDVIPKSVTPERIRENLRVFDFELDEQQMATLAGLDAGRRLGPDPETFDRR</sequence>
<dbReference type="PROSITE" id="PS00062">
    <property type="entry name" value="ALDOKETO_REDUCTASE_2"/>
    <property type="match status" value="1"/>
</dbReference>
<dbReference type="PRINTS" id="PR00069">
    <property type="entry name" value="ALDKETRDTASE"/>
</dbReference>
<keyword evidence="3" id="KW-0560">Oxidoreductase</keyword>
<organism evidence="5 6">
    <name type="scientific">Kineococcus glutinatus</name>
    <dbReference type="NCBI Taxonomy" id="1070872"/>
    <lineage>
        <taxon>Bacteria</taxon>
        <taxon>Bacillati</taxon>
        <taxon>Actinomycetota</taxon>
        <taxon>Actinomycetes</taxon>
        <taxon>Kineosporiales</taxon>
        <taxon>Kineosporiaceae</taxon>
        <taxon>Kineococcus</taxon>
    </lineage>
</organism>
<dbReference type="RefSeq" id="WP_345713607.1">
    <property type="nucleotide sequence ID" value="NZ_BAABIL010000555.1"/>
</dbReference>
<dbReference type="SUPFAM" id="SSF51430">
    <property type="entry name" value="NAD(P)-linked oxidoreductase"/>
    <property type="match status" value="1"/>
</dbReference>
<proteinExistence type="inferred from homology"/>
<dbReference type="PROSITE" id="PS00798">
    <property type="entry name" value="ALDOKETO_REDUCTASE_1"/>
    <property type="match status" value="1"/>
</dbReference>
<dbReference type="Pfam" id="PF00248">
    <property type="entry name" value="Aldo_ket_red"/>
    <property type="match status" value="1"/>
</dbReference>
<dbReference type="Proteomes" id="UP001501195">
    <property type="component" value="Unassembled WGS sequence"/>
</dbReference>
<accession>A0ABP9IAX2</accession>
<dbReference type="PANTHER" id="PTHR43827">
    <property type="entry name" value="2,5-DIKETO-D-GLUCONIC ACID REDUCTASE"/>
    <property type="match status" value="1"/>
</dbReference>
<reference evidence="6" key="1">
    <citation type="journal article" date="2019" name="Int. J. Syst. Evol. Microbiol.">
        <title>The Global Catalogue of Microorganisms (GCM) 10K type strain sequencing project: providing services to taxonomists for standard genome sequencing and annotation.</title>
        <authorList>
            <consortium name="The Broad Institute Genomics Platform"/>
            <consortium name="The Broad Institute Genome Sequencing Center for Infectious Disease"/>
            <person name="Wu L."/>
            <person name="Ma J."/>
        </authorList>
    </citation>
    <scope>NUCLEOTIDE SEQUENCE [LARGE SCALE GENOMIC DNA]</scope>
    <source>
        <strain evidence="6">JCM 18126</strain>
    </source>
</reference>
<protein>
    <submittedName>
        <fullName evidence="5">Aldo/keto reductase</fullName>
    </submittedName>
</protein>
<evidence type="ECO:0000313" key="5">
    <source>
        <dbReference type="EMBL" id="GAA4992515.1"/>
    </source>
</evidence>
<name>A0ABP9IAX2_9ACTN</name>
<evidence type="ECO:0000313" key="6">
    <source>
        <dbReference type="Proteomes" id="UP001501195"/>
    </source>
</evidence>
<dbReference type="InterPro" id="IPR023210">
    <property type="entry name" value="NADP_OxRdtase_dom"/>
</dbReference>